<feature type="transmembrane region" description="Helical" evidence="8">
    <location>
        <begin position="377"/>
        <end position="400"/>
    </location>
</feature>
<keyword evidence="5 8" id="KW-1133">Transmembrane helix</keyword>
<dbReference type="AlphaFoldDB" id="A0A365XT80"/>
<feature type="transmembrane region" description="Helical" evidence="8">
    <location>
        <begin position="175"/>
        <end position="197"/>
    </location>
</feature>
<evidence type="ECO:0000256" key="7">
    <source>
        <dbReference type="ARBA" id="ARBA00049663"/>
    </source>
</evidence>
<feature type="transmembrane region" description="Helical" evidence="8">
    <location>
        <begin position="59"/>
        <end position="76"/>
    </location>
</feature>
<comment type="similarity">
    <text evidence="7">Belongs to the GntP permease family.</text>
</comment>
<evidence type="ECO:0000256" key="6">
    <source>
        <dbReference type="ARBA" id="ARBA00023136"/>
    </source>
</evidence>
<proteinExistence type="inferred from homology"/>
<evidence type="ECO:0000256" key="1">
    <source>
        <dbReference type="ARBA" id="ARBA00004651"/>
    </source>
</evidence>
<organism evidence="9 10">
    <name type="scientific">Chitinophaga flava</name>
    <dbReference type="NCBI Taxonomy" id="2259036"/>
    <lineage>
        <taxon>Bacteria</taxon>
        <taxon>Pseudomonadati</taxon>
        <taxon>Bacteroidota</taxon>
        <taxon>Chitinophagia</taxon>
        <taxon>Chitinophagales</taxon>
        <taxon>Chitinophagaceae</taxon>
        <taxon>Chitinophaga</taxon>
    </lineage>
</organism>
<protein>
    <submittedName>
        <fullName evidence="9">Gluconate transporter</fullName>
    </submittedName>
</protein>
<evidence type="ECO:0000256" key="3">
    <source>
        <dbReference type="ARBA" id="ARBA00022475"/>
    </source>
</evidence>
<evidence type="ECO:0000256" key="5">
    <source>
        <dbReference type="ARBA" id="ARBA00022989"/>
    </source>
</evidence>
<dbReference type="PIRSF" id="PIRSF002746">
    <property type="entry name" value="Gluconate_transporter"/>
    <property type="match status" value="1"/>
</dbReference>
<dbReference type="GO" id="GO:0015128">
    <property type="term" value="F:gluconate transmembrane transporter activity"/>
    <property type="evidence" value="ECO:0007669"/>
    <property type="project" value="InterPro"/>
</dbReference>
<evidence type="ECO:0000313" key="9">
    <source>
        <dbReference type="EMBL" id="RBL89543.1"/>
    </source>
</evidence>
<dbReference type="Proteomes" id="UP000253410">
    <property type="component" value="Unassembled WGS sequence"/>
</dbReference>
<dbReference type="InterPro" id="IPR003474">
    <property type="entry name" value="Glcn_transporter"/>
</dbReference>
<dbReference type="GO" id="GO:0005886">
    <property type="term" value="C:plasma membrane"/>
    <property type="evidence" value="ECO:0007669"/>
    <property type="project" value="UniProtKB-SubCell"/>
</dbReference>
<reference evidence="9 10" key="1">
    <citation type="submission" date="2018-05" db="EMBL/GenBank/DDBJ databases">
        <title>Chitinophaga sp. K3CV102501T nov., isolated from isolated from a monsoon evergreen broad-leaved forest soil.</title>
        <authorList>
            <person name="Lv Y."/>
        </authorList>
    </citation>
    <scope>NUCLEOTIDE SEQUENCE [LARGE SCALE GENOMIC DNA]</scope>
    <source>
        <strain evidence="9 10">GDMCC 1.1325</strain>
    </source>
</reference>
<evidence type="ECO:0000256" key="8">
    <source>
        <dbReference type="SAM" id="Phobius"/>
    </source>
</evidence>
<evidence type="ECO:0000256" key="4">
    <source>
        <dbReference type="ARBA" id="ARBA00022692"/>
    </source>
</evidence>
<dbReference type="PANTHER" id="PTHR30354">
    <property type="entry name" value="GNT FAMILY GLUCONATE TRANSPORTER"/>
    <property type="match status" value="1"/>
</dbReference>
<gene>
    <name evidence="9" type="ORF">DF182_23830</name>
</gene>
<feature type="transmembrane region" description="Helical" evidence="8">
    <location>
        <begin position="412"/>
        <end position="437"/>
    </location>
</feature>
<keyword evidence="3" id="KW-1003">Cell membrane</keyword>
<keyword evidence="10" id="KW-1185">Reference proteome</keyword>
<feature type="transmembrane region" description="Helical" evidence="8">
    <location>
        <begin position="335"/>
        <end position="365"/>
    </location>
</feature>
<dbReference type="PANTHER" id="PTHR30354:SF22">
    <property type="entry name" value="HIGH-AFFINITY GLUCONATE TRANSPORTER"/>
    <property type="match status" value="1"/>
</dbReference>
<accession>A0A365XT80</accession>
<sequence>MAFLIVVLCILVLIVLVTLARFNAFLAFLIVSALAGWWLGMPVTKITASLQKGIGDTMGGLLIIITLGAMLGKLVAESGAARCIAGSLIRLFGTRYIQWALLIAGFIIGIPLYYGVGFVLLVPLIFSVVYQYKLPAVYIGLPTLAALSITHGFLPPHPSPVALVTQFHADMGLTLIYGLVVAIPALLVAGPLFARYLKKMPAEPSSLFQTTDNEPAKMPGAANSFITALLPVLLLVLMTGLQHLTSEGTEMHSFLVFAGDAPVVMLFCLLVATFSLGVFQGRPIKAVMAIYSEAVKDIVMVMLIIAGAGALKQVLADSGVSEQIAVAMRSWHIPVLVLGWLMAAVIRACIGSATVAGITAAGMMAPLVTAGQVDPNLMVLSVGAGSLMFSHVNDAGFWMFREYFNISIKNTLLSWSVMETIVGIMGLLGVLALNILITG</sequence>
<keyword evidence="4 8" id="KW-0812">Transmembrane</keyword>
<feature type="transmembrane region" description="Helical" evidence="8">
    <location>
        <begin position="97"/>
        <end position="130"/>
    </location>
</feature>
<feature type="transmembrane region" description="Helical" evidence="8">
    <location>
        <begin position="298"/>
        <end position="315"/>
    </location>
</feature>
<feature type="transmembrane region" description="Helical" evidence="8">
    <location>
        <begin position="253"/>
        <end position="278"/>
    </location>
</feature>
<evidence type="ECO:0000256" key="2">
    <source>
        <dbReference type="ARBA" id="ARBA00022448"/>
    </source>
</evidence>
<dbReference type="Pfam" id="PF02447">
    <property type="entry name" value="GntP_permease"/>
    <property type="match status" value="1"/>
</dbReference>
<feature type="transmembrane region" description="Helical" evidence="8">
    <location>
        <begin position="221"/>
        <end position="241"/>
    </location>
</feature>
<comment type="caution">
    <text evidence="9">The sequence shown here is derived from an EMBL/GenBank/DDBJ whole genome shotgun (WGS) entry which is preliminary data.</text>
</comment>
<dbReference type="RefSeq" id="WP_113618291.1">
    <property type="nucleotide sequence ID" value="NZ_QFFJ01000002.1"/>
</dbReference>
<keyword evidence="6 8" id="KW-0472">Membrane</keyword>
<keyword evidence="2" id="KW-0813">Transport</keyword>
<dbReference type="EMBL" id="QFFJ01000002">
    <property type="protein sequence ID" value="RBL89543.1"/>
    <property type="molecule type" value="Genomic_DNA"/>
</dbReference>
<dbReference type="OrthoDB" id="9787129at2"/>
<comment type="subcellular location">
    <subcellularLocation>
        <location evidence="1">Cell membrane</location>
        <topology evidence="1">Multi-pass membrane protein</topology>
    </subcellularLocation>
</comment>
<evidence type="ECO:0000313" key="10">
    <source>
        <dbReference type="Proteomes" id="UP000253410"/>
    </source>
</evidence>
<dbReference type="NCBIfam" id="TIGR00791">
    <property type="entry name" value="gntP"/>
    <property type="match status" value="1"/>
</dbReference>
<feature type="transmembrane region" description="Helical" evidence="8">
    <location>
        <begin position="136"/>
        <end position="154"/>
    </location>
</feature>
<name>A0A365XT80_9BACT</name>